<accession>D2V664</accession>
<evidence type="ECO:0000259" key="2">
    <source>
        <dbReference type="Pfam" id="PF00644"/>
    </source>
</evidence>
<dbReference type="GO" id="GO:0005634">
    <property type="term" value="C:nucleus"/>
    <property type="evidence" value="ECO:0007669"/>
    <property type="project" value="TreeGrafter"/>
</dbReference>
<evidence type="ECO:0000256" key="1">
    <source>
        <dbReference type="SAM" id="MobiDB-lite"/>
    </source>
</evidence>
<dbReference type="PANTHER" id="PTHR45740:SF2">
    <property type="entry name" value="POLY [ADP-RIBOSE] POLYMERASE"/>
    <property type="match status" value="1"/>
</dbReference>
<dbReference type="KEGG" id="ngr:NAEGRDRAFT_78746"/>
<dbReference type="InParanoid" id="D2V664"/>
<dbReference type="OrthoDB" id="10256774at2759"/>
<dbReference type="eggNOG" id="ENOG502S0P0">
    <property type="taxonomic scope" value="Eukaryota"/>
</dbReference>
<dbReference type="EMBL" id="GG738853">
    <property type="protein sequence ID" value="EFC47778.1"/>
    <property type="molecule type" value="Genomic_DNA"/>
</dbReference>
<name>D2V664_NAEGR</name>
<evidence type="ECO:0000313" key="4">
    <source>
        <dbReference type="Proteomes" id="UP000006671"/>
    </source>
</evidence>
<protein>
    <submittedName>
        <fullName evidence="3">PARP-domain-containing protein</fullName>
    </submittedName>
</protein>
<dbReference type="GO" id="GO:1990404">
    <property type="term" value="F:NAD+-protein mono-ADP-ribosyltransferase activity"/>
    <property type="evidence" value="ECO:0007669"/>
    <property type="project" value="TreeGrafter"/>
</dbReference>
<dbReference type="GeneID" id="8849408"/>
<organism evidence="4">
    <name type="scientific">Naegleria gruberi</name>
    <name type="common">Amoeba</name>
    <dbReference type="NCBI Taxonomy" id="5762"/>
    <lineage>
        <taxon>Eukaryota</taxon>
        <taxon>Discoba</taxon>
        <taxon>Heterolobosea</taxon>
        <taxon>Tetramitia</taxon>
        <taxon>Eutetramitia</taxon>
        <taxon>Vahlkampfiidae</taxon>
        <taxon>Naegleria</taxon>
    </lineage>
</organism>
<feature type="domain" description="PARP catalytic" evidence="2">
    <location>
        <begin position="306"/>
        <end position="432"/>
    </location>
</feature>
<dbReference type="Gene3D" id="3.90.228.10">
    <property type="match status" value="1"/>
</dbReference>
<dbReference type="InterPro" id="IPR051712">
    <property type="entry name" value="ARTD-AVP"/>
</dbReference>
<dbReference type="GO" id="GO:0003950">
    <property type="term" value="F:NAD+ poly-ADP-ribosyltransferase activity"/>
    <property type="evidence" value="ECO:0007669"/>
    <property type="project" value="InterPro"/>
</dbReference>
<dbReference type="VEuPathDB" id="AmoebaDB:NAEGRDRAFT_78746"/>
<feature type="region of interest" description="Disordered" evidence="1">
    <location>
        <begin position="1"/>
        <end position="22"/>
    </location>
</feature>
<dbReference type="PANTHER" id="PTHR45740">
    <property type="entry name" value="POLY [ADP-RIBOSE] POLYMERASE"/>
    <property type="match status" value="1"/>
</dbReference>
<sequence>MTKKTKKGANIPPTDHSSDEKSTLLHKFDALDDIEIIGKNLMNVRISALLAFYKQYLKEQQETERAIMLQKKSQNSSCQIPDLYDIYEMFPHIPSKRINVLYHEVCNNHVEGLVDVLLTLDPNDLQYTEDIVEDNSSEIDTYVNNYATDLKRFDMATVANQYLDPAVSDLEKDYLQAVKIRKMAFEEYGIYEEVEIHEESQPNMDEMNDAEKEWYYEMKLKKEKLKKEREFILKKMREEKMSRNTRYYCKGEEELLNSTSNEIKRYQFTRNITFDFEAEYFHFRIVESHFDRLMNRQIYGYQGYQQPYHISDVEYIVNPECFRKFYACKKELAKKHNFLYESMNCYLLFHGTSDVNMENIIKTNFMLSKVGSSTDKGFYGGGFYFSENPSMSISYSRGNPNLLVCMVMVGKAFHMTNVQLGRDLEKGHDSHVSPDGCSEVIIFNPDQVIPMYKVKYAAGPPTFDNKPRH</sequence>
<dbReference type="AlphaFoldDB" id="D2V664"/>
<keyword evidence="4" id="KW-1185">Reference proteome</keyword>
<dbReference type="OMA" id="YESMNCY"/>
<dbReference type="InterPro" id="IPR012317">
    <property type="entry name" value="Poly(ADP-ribose)pol_cat_dom"/>
</dbReference>
<evidence type="ECO:0000313" key="3">
    <source>
        <dbReference type="EMBL" id="EFC47778.1"/>
    </source>
</evidence>
<proteinExistence type="predicted"/>
<dbReference type="RefSeq" id="XP_002680522.1">
    <property type="nucleotide sequence ID" value="XM_002680476.1"/>
</dbReference>
<dbReference type="SUPFAM" id="SSF56399">
    <property type="entry name" value="ADP-ribosylation"/>
    <property type="match status" value="1"/>
</dbReference>
<dbReference type="Pfam" id="PF00644">
    <property type="entry name" value="PARP"/>
    <property type="match status" value="1"/>
</dbReference>
<reference evidence="3 4" key="1">
    <citation type="journal article" date="2010" name="Cell">
        <title>The genome of Naegleria gruberi illuminates early eukaryotic versatility.</title>
        <authorList>
            <person name="Fritz-Laylin L.K."/>
            <person name="Prochnik S.E."/>
            <person name="Ginger M.L."/>
            <person name="Dacks J.B."/>
            <person name="Carpenter M.L."/>
            <person name="Field M.C."/>
            <person name="Kuo A."/>
            <person name="Paredez A."/>
            <person name="Chapman J."/>
            <person name="Pham J."/>
            <person name="Shu S."/>
            <person name="Neupane R."/>
            <person name="Cipriano M."/>
            <person name="Mancuso J."/>
            <person name="Tu H."/>
            <person name="Salamov A."/>
            <person name="Lindquist E."/>
            <person name="Shapiro H."/>
            <person name="Lucas S."/>
            <person name="Grigoriev I.V."/>
            <person name="Cande W.Z."/>
            <person name="Fulton C."/>
            <person name="Rokhsar D.S."/>
            <person name="Dawson S.C."/>
        </authorList>
    </citation>
    <scope>NUCLEOTIDE SEQUENCE [LARGE SCALE GENOMIC DNA]</scope>
    <source>
        <strain evidence="3 4">NEG-M</strain>
    </source>
</reference>
<dbReference type="Proteomes" id="UP000006671">
    <property type="component" value="Unassembled WGS sequence"/>
</dbReference>
<gene>
    <name evidence="3" type="ORF">NAEGRDRAFT_78746</name>
</gene>